<reference evidence="2 3" key="1">
    <citation type="journal article" date="2012" name="PLoS Pathog.">
        <title>Diverse lifestyles and strategies of plant pathogenesis encoded in the genomes of eighteen Dothideomycetes fungi.</title>
        <authorList>
            <person name="Ohm R.A."/>
            <person name="Feau N."/>
            <person name="Henrissat B."/>
            <person name="Schoch C.L."/>
            <person name="Horwitz B.A."/>
            <person name="Barry K.W."/>
            <person name="Condon B.J."/>
            <person name="Copeland A.C."/>
            <person name="Dhillon B."/>
            <person name="Glaser F."/>
            <person name="Hesse C.N."/>
            <person name="Kosti I."/>
            <person name="LaButti K."/>
            <person name="Lindquist E.A."/>
            <person name="Lucas S."/>
            <person name="Salamov A.A."/>
            <person name="Bradshaw R.E."/>
            <person name="Ciuffetti L."/>
            <person name="Hamelin R.C."/>
            <person name="Kema G.H.J."/>
            <person name="Lawrence C."/>
            <person name="Scott J.A."/>
            <person name="Spatafora J.W."/>
            <person name="Turgeon B.G."/>
            <person name="de Wit P.J.G.M."/>
            <person name="Zhong S."/>
            <person name="Goodwin S.B."/>
            <person name="Grigoriev I.V."/>
        </authorList>
    </citation>
    <scope>NUCLEOTIDE SEQUENCE [LARGE SCALE GENOMIC DNA]</scope>
    <source>
        <strain evidence="2 3">CIRAD86</strain>
    </source>
</reference>
<dbReference type="Proteomes" id="UP000016932">
    <property type="component" value="Unassembled WGS sequence"/>
</dbReference>
<evidence type="ECO:0000256" key="1">
    <source>
        <dbReference type="SAM" id="MobiDB-lite"/>
    </source>
</evidence>
<protein>
    <submittedName>
        <fullName evidence="2">Uncharacterized protein</fullName>
    </submittedName>
</protein>
<dbReference type="RefSeq" id="XP_007921076.1">
    <property type="nucleotide sequence ID" value="XM_007922885.1"/>
</dbReference>
<feature type="region of interest" description="Disordered" evidence="1">
    <location>
        <begin position="1"/>
        <end position="22"/>
    </location>
</feature>
<organism evidence="2 3">
    <name type="scientific">Pseudocercospora fijiensis (strain CIRAD86)</name>
    <name type="common">Black leaf streak disease fungus</name>
    <name type="synonym">Mycosphaerella fijiensis</name>
    <dbReference type="NCBI Taxonomy" id="383855"/>
    <lineage>
        <taxon>Eukaryota</taxon>
        <taxon>Fungi</taxon>
        <taxon>Dikarya</taxon>
        <taxon>Ascomycota</taxon>
        <taxon>Pezizomycotina</taxon>
        <taxon>Dothideomycetes</taxon>
        <taxon>Dothideomycetidae</taxon>
        <taxon>Mycosphaerellales</taxon>
        <taxon>Mycosphaerellaceae</taxon>
        <taxon>Pseudocercospora</taxon>
    </lineage>
</organism>
<dbReference type="EMBL" id="KB446555">
    <property type="protein sequence ID" value="EME87748.1"/>
    <property type="molecule type" value="Genomic_DNA"/>
</dbReference>
<dbReference type="AlphaFoldDB" id="N1QA26"/>
<dbReference type="KEGG" id="pfj:MYCFIDRAFT_205786"/>
<accession>N1QA26</accession>
<dbReference type="HOGENOM" id="CLU_2741121_0_0_1"/>
<dbReference type="GeneID" id="19336431"/>
<sequence length="71" mass="7994">MCARRESQTINENSKSADKTKSDQIILQRSTFRLCALPSTCIDLALASKPRDSRRSLSISHRSCLARHGLY</sequence>
<dbReference type="VEuPathDB" id="FungiDB:MYCFIDRAFT_205786"/>
<name>N1QA26_PSEFD</name>
<gene>
    <name evidence="2" type="ORF">MYCFIDRAFT_205786</name>
</gene>
<keyword evidence="3" id="KW-1185">Reference proteome</keyword>
<evidence type="ECO:0000313" key="2">
    <source>
        <dbReference type="EMBL" id="EME87748.1"/>
    </source>
</evidence>
<evidence type="ECO:0000313" key="3">
    <source>
        <dbReference type="Proteomes" id="UP000016932"/>
    </source>
</evidence>
<proteinExistence type="predicted"/>